<protein>
    <submittedName>
        <fullName evidence="4">RHS repeat-associated protein</fullName>
    </submittedName>
</protein>
<accession>A0A4R3YVL3</accession>
<sequence>MATPCTLSWLKAPDQQGVGTKKLKIVAGTVLTTFLASAACYAEEVTYYLTNPLGTPLVVTDAQNNIIRRLDQKPYGQGVLDVERGAGYTGHVVDEDTDLIYMQARYYDPELGRFLSTDPVASVPGTPATLNRFAYAFDNPLSNPDPDGRVVVPANDRAKRLLERAVASSTVVRGQYERLNGSTNTFRVENIYVSSKNGGQSHVVADQWQDALKKSYGGTGKGSGGTIYINRSSEAVLVAETKGGEPTKTPLSQEEVISHEFAHAIDNDTGNTSGSREEREHNAREIEDSYRDEKKLPGRRNNVDGN</sequence>
<feature type="compositionally biased region" description="Basic and acidic residues" evidence="2">
    <location>
        <begin position="275"/>
        <end position="296"/>
    </location>
</feature>
<organism evidence="4 5">
    <name type="scientific">Luteibacter rhizovicinus</name>
    <dbReference type="NCBI Taxonomy" id="242606"/>
    <lineage>
        <taxon>Bacteria</taxon>
        <taxon>Pseudomonadati</taxon>
        <taxon>Pseudomonadota</taxon>
        <taxon>Gammaproteobacteria</taxon>
        <taxon>Lysobacterales</taxon>
        <taxon>Rhodanobacteraceae</taxon>
        <taxon>Luteibacter</taxon>
    </lineage>
</organism>
<gene>
    <name evidence="4" type="ORF">EC912_102203</name>
</gene>
<feature type="domain" description="Teneurin-like YD-shell" evidence="3">
    <location>
        <begin position="46"/>
        <end position="140"/>
    </location>
</feature>
<dbReference type="RefSeq" id="WP_132142091.1">
    <property type="nucleotide sequence ID" value="NZ_SMCS01000002.1"/>
</dbReference>
<dbReference type="OrthoDB" id="9816400at2"/>
<evidence type="ECO:0000256" key="2">
    <source>
        <dbReference type="SAM" id="MobiDB-lite"/>
    </source>
</evidence>
<dbReference type="Pfam" id="PF25023">
    <property type="entry name" value="TEN_YD-shell"/>
    <property type="match status" value="1"/>
</dbReference>
<proteinExistence type="predicted"/>
<evidence type="ECO:0000256" key="1">
    <source>
        <dbReference type="ARBA" id="ARBA00022737"/>
    </source>
</evidence>
<dbReference type="InterPro" id="IPR022385">
    <property type="entry name" value="Rhs_assc_core"/>
</dbReference>
<reference evidence="4 5" key="1">
    <citation type="submission" date="2019-03" db="EMBL/GenBank/DDBJ databases">
        <title>Above-ground endophytic microbial communities from plants in different locations in the United States.</title>
        <authorList>
            <person name="Frank C."/>
        </authorList>
    </citation>
    <scope>NUCLEOTIDE SEQUENCE [LARGE SCALE GENOMIC DNA]</scope>
    <source>
        <strain evidence="4 5">LP_13_YM</strain>
    </source>
</reference>
<comment type="caution">
    <text evidence="4">The sequence shown here is derived from an EMBL/GenBank/DDBJ whole genome shotgun (WGS) entry which is preliminary data.</text>
</comment>
<feature type="region of interest" description="Disordered" evidence="2">
    <location>
        <begin position="261"/>
        <end position="306"/>
    </location>
</feature>
<dbReference type="InterPro" id="IPR050708">
    <property type="entry name" value="T6SS_VgrG/RHS"/>
</dbReference>
<dbReference type="Gene3D" id="2.180.10.10">
    <property type="entry name" value="RHS repeat-associated core"/>
    <property type="match status" value="1"/>
</dbReference>
<dbReference type="PANTHER" id="PTHR32305:SF15">
    <property type="entry name" value="PROTEIN RHSA-RELATED"/>
    <property type="match status" value="1"/>
</dbReference>
<dbReference type="AlphaFoldDB" id="A0A4R3YVL3"/>
<keyword evidence="1" id="KW-0677">Repeat</keyword>
<dbReference type="InterPro" id="IPR056823">
    <property type="entry name" value="TEN-like_YD-shell"/>
</dbReference>
<evidence type="ECO:0000313" key="4">
    <source>
        <dbReference type="EMBL" id="TCV95858.1"/>
    </source>
</evidence>
<evidence type="ECO:0000259" key="3">
    <source>
        <dbReference type="Pfam" id="PF25023"/>
    </source>
</evidence>
<keyword evidence="5" id="KW-1185">Reference proteome</keyword>
<dbReference type="Proteomes" id="UP000295645">
    <property type="component" value="Unassembled WGS sequence"/>
</dbReference>
<dbReference type="NCBIfam" id="TIGR03696">
    <property type="entry name" value="Rhs_assc_core"/>
    <property type="match status" value="1"/>
</dbReference>
<name>A0A4R3YVL3_9GAMM</name>
<dbReference type="PANTHER" id="PTHR32305">
    <property type="match status" value="1"/>
</dbReference>
<evidence type="ECO:0000313" key="5">
    <source>
        <dbReference type="Proteomes" id="UP000295645"/>
    </source>
</evidence>
<dbReference type="EMBL" id="SMCS01000002">
    <property type="protein sequence ID" value="TCV95858.1"/>
    <property type="molecule type" value="Genomic_DNA"/>
</dbReference>